<reference evidence="4 5" key="1">
    <citation type="submission" date="2015-01" db="EMBL/GenBank/DDBJ databases">
        <title>Vibrio sp. C94 JCM 19241 whole genome shotgun sequence.</title>
        <authorList>
            <person name="Sawabe T."/>
            <person name="Meirelles P."/>
            <person name="Feng G."/>
            <person name="Sayaka M."/>
            <person name="Hattori M."/>
            <person name="Ohkuma M."/>
        </authorList>
    </citation>
    <scope>NUCLEOTIDE SEQUENCE [LARGE SCALE GENOMIC DNA]</scope>
    <source>
        <strain evidence="5">JCM 19241</strain>
    </source>
</reference>
<dbReference type="EC" id="2.8.1.2" evidence="4"/>
<keyword evidence="2" id="KW-0677">Repeat</keyword>
<reference evidence="4 5" key="2">
    <citation type="submission" date="2015-01" db="EMBL/GenBank/DDBJ databases">
        <authorList>
            <consortium name="NBRP consortium"/>
            <person name="Sawabe T."/>
            <person name="Meirelles P."/>
            <person name="Feng G."/>
            <person name="Sayaka M."/>
            <person name="Hattori M."/>
            <person name="Ohkuma M."/>
        </authorList>
    </citation>
    <scope>NUCLEOTIDE SEQUENCE [LARGE SCALE GENOMIC DNA]</scope>
    <source>
        <strain evidence="5">JCM 19241</strain>
    </source>
</reference>
<dbReference type="AlphaFoldDB" id="A0A0B8QHZ5"/>
<sequence>MGFDKVAVLDGGLPAWVEAGFEVAHEFANAAGIGDFEAKVNRALVCDAQAVVDNITTKQAKVLDARGAARFNAQVAEPRPGVRAGHIPGSFNLPFASLMQGERFKSLPELSQSFTSLELGDNDALIMSCGSGITACILILAAHVCGLTNTKLYDGSWAEWGSDESLPIEV</sequence>
<dbReference type="STRING" id="1481914.JCM19241_4239"/>
<gene>
    <name evidence="4" type="ORF">JCM19241_4239</name>
</gene>
<dbReference type="Gene3D" id="3.40.250.10">
    <property type="entry name" value="Rhodanese-like domain"/>
    <property type="match status" value="2"/>
</dbReference>
<evidence type="ECO:0000313" key="5">
    <source>
        <dbReference type="Proteomes" id="UP000031666"/>
    </source>
</evidence>
<organism evidence="4 5">
    <name type="scientific">Vibrio ishigakensis</name>
    <dbReference type="NCBI Taxonomy" id="1481914"/>
    <lineage>
        <taxon>Bacteria</taxon>
        <taxon>Pseudomonadati</taxon>
        <taxon>Pseudomonadota</taxon>
        <taxon>Gammaproteobacteria</taxon>
        <taxon>Vibrionales</taxon>
        <taxon>Vibrionaceae</taxon>
        <taxon>Vibrio</taxon>
    </lineage>
</organism>
<keyword evidence="1 4" id="KW-0808">Transferase</keyword>
<evidence type="ECO:0000259" key="3">
    <source>
        <dbReference type="PROSITE" id="PS50206"/>
    </source>
</evidence>
<dbReference type="InterPro" id="IPR001763">
    <property type="entry name" value="Rhodanese-like_dom"/>
</dbReference>
<dbReference type="PROSITE" id="PS50206">
    <property type="entry name" value="RHODANESE_3"/>
    <property type="match status" value="2"/>
</dbReference>
<accession>A0A0B8QHZ5</accession>
<keyword evidence="4" id="KW-0670">Pyruvate</keyword>
<proteinExistence type="predicted"/>
<dbReference type="PANTHER" id="PTHR11364:SF27">
    <property type="entry name" value="SULFURTRANSFERASE"/>
    <property type="match status" value="1"/>
</dbReference>
<dbReference type="GO" id="GO:0016784">
    <property type="term" value="F:3-mercaptopyruvate sulfurtransferase activity"/>
    <property type="evidence" value="ECO:0007669"/>
    <property type="project" value="UniProtKB-EC"/>
</dbReference>
<comment type="caution">
    <text evidence="4">The sequence shown here is derived from an EMBL/GenBank/DDBJ whole genome shotgun (WGS) entry which is preliminary data.</text>
</comment>
<dbReference type="EMBL" id="BBSC01000006">
    <property type="protein sequence ID" value="GAM76702.1"/>
    <property type="molecule type" value="Genomic_DNA"/>
</dbReference>
<protein>
    <submittedName>
        <fullName evidence="4">3-mercaptopyruvate sulfurtransferase</fullName>
        <ecNumber evidence="4">2.8.1.2</ecNumber>
    </submittedName>
</protein>
<dbReference type="CDD" id="cd01449">
    <property type="entry name" value="TST_Repeat_2"/>
    <property type="match status" value="1"/>
</dbReference>
<dbReference type="FunFam" id="3.40.250.10:FF:000001">
    <property type="entry name" value="Sulfurtransferase"/>
    <property type="match status" value="1"/>
</dbReference>
<evidence type="ECO:0000256" key="2">
    <source>
        <dbReference type="ARBA" id="ARBA00022737"/>
    </source>
</evidence>
<feature type="domain" description="Rhodanese" evidence="3">
    <location>
        <begin position="1"/>
        <end position="25"/>
    </location>
</feature>
<dbReference type="SUPFAM" id="SSF52821">
    <property type="entry name" value="Rhodanese/Cell cycle control phosphatase"/>
    <property type="match status" value="2"/>
</dbReference>
<dbReference type="InterPro" id="IPR036873">
    <property type="entry name" value="Rhodanese-like_dom_sf"/>
</dbReference>
<name>A0A0B8QHZ5_9VIBR</name>
<dbReference type="SMART" id="SM00450">
    <property type="entry name" value="RHOD"/>
    <property type="match status" value="1"/>
</dbReference>
<dbReference type="PANTHER" id="PTHR11364">
    <property type="entry name" value="THIOSULFATE SULFERTANSFERASE"/>
    <property type="match status" value="1"/>
</dbReference>
<dbReference type="Proteomes" id="UP000031666">
    <property type="component" value="Unassembled WGS sequence"/>
</dbReference>
<dbReference type="Pfam" id="PF00581">
    <property type="entry name" value="Rhodanese"/>
    <property type="match status" value="1"/>
</dbReference>
<feature type="domain" description="Rhodanese" evidence="3">
    <location>
        <begin position="56"/>
        <end position="169"/>
    </location>
</feature>
<evidence type="ECO:0000313" key="4">
    <source>
        <dbReference type="EMBL" id="GAM76702.1"/>
    </source>
</evidence>
<dbReference type="GO" id="GO:0004792">
    <property type="term" value="F:thiosulfate-cyanide sulfurtransferase activity"/>
    <property type="evidence" value="ECO:0007669"/>
    <property type="project" value="TreeGrafter"/>
</dbReference>
<evidence type="ECO:0000256" key="1">
    <source>
        <dbReference type="ARBA" id="ARBA00022679"/>
    </source>
</evidence>
<dbReference type="InterPro" id="IPR045078">
    <property type="entry name" value="TST/MPST-like"/>
</dbReference>